<evidence type="ECO:0000313" key="3">
    <source>
        <dbReference type="Proteomes" id="UP001153269"/>
    </source>
</evidence>
<evidence type="ECO:0000256" key="1">
    <source>
        <dbReference type="SAM" id="MobiDB-lite"/>
    </source>
</evidence>
<proteinExistence type="predicted"/>
<evidence type="ECO:0000313" key="2">
    <source>
        <dbReference type="EMBL" id="CAB1436609.1"/>
    </source>
</evidence>
<dbReference type="Proteomes" id="UP001153269">
    <property type="component" value="Unassembled WGS sequence"/>
</dbReference>
<accession>A0A9N7YM06</accession>
<feature type="non-terminal residue" evidence="2">
    <location>
        <position position="168"/>
    </location>
</feature>
<feature type="region of interest" description="Disordered" evidence="1">
    <location>
        <begin position="132"/>
        <end position="168"/>
    </location>
</feature>
<dbReference type="EMBL" id="CADEAL010001912">
    <property type="protein sequence ID" value="CAB1436609.1"/>
    <property type="molecule type" value="Genomic_DNA"/>
</dbReference>
<organism evidence="2 3">
    <name type="scientific">Pleuronectes platessa</name>
    <name type="common">European plaice</name>
    <dbReference type="NCBI Taxonomy" id="8262"/>
    <lineage>
        <taxon>Eukaryota</taxon>
        <taxon>Metazoa</taxon>
        <taxon>Chordata</taxon>
        <taxon>Craniata</taxon>
        <taxon>Vertebrata</taxon>
        <taxon>Euteleostomi</taxon>
        <taxon>Actinopterygii</taxon>
        <taxon>Neopterygii</taxon>
        <taxon>Teleostei</taxon>
        <taxon>Neoteleostei</taxon>
        <taxon>Acanthomorphata</taxon>
        <taxon>Carangaria</taxon>
        <taxon>Pleuronectiformes</taxon>
        <taxon>Pleuronectoidei</taxon>
        <taxon>Pleuronectidae</taxon>
        <taxon>Pleuronectes</taxon>
    </lineage>
</organism>
<keyword evidence="3" id="KW-1185">Reference proteome</keyword>
<comment type="caution">
    <text evidence="2">The sequence shown here is derived from an EMBL/GenBank/DDBJ whole genome shotgun (WGS) entry which is preliminary data.</text>
</comment>
<dbReference type="AlphaFoldDB" id="A0A9N7YM06"/>
<name>A0A9N7YM06_PLEPL</name>
<reference evidence="2" key="1">
    <citation type="submission" date="2020-03" db="EMBL/GenBank/DDBJ databases">
        <authorList>
            <person name="Weist P."/>
        </authorList>
    </citation>
    <scope>NUCLEOTIDE SEQUENCE</scope>
</reference>
<gene>
    <name evidence="2" type="ORF">PLEPLA_LOCUS24642</name>
</gene>
<sequence length="168" mass="18478">AGPGTTLQLLTLTGVEEMIRRGYCLFAPSRSCWCRPDLIGLGSSSSPPTPLMFVPRQRRKWSSNFSVNPVFLTHHLPLAVGSPLHPVLPSARNHTALDSFQASSSRLSTHIWKRHLAPVESQEVFTLHDSLTRRPAGLPSKRARRAAGEVNGGGGERTDRGMMGWMQE</sequence>
<protein>
    <submittedName>
        <fullName evidence="2">Uncharacterized protein</fullName>
    </submittedName>
</protein>